<dbReference type="EMBL" id="KZ269977">
    <property type="protein sequence ID" value="OZC12883.1"/>
    <property type="molecule type" value="Genomic_DNA"/>
</dbReference>
<dbReference type="SUPFAM" id="SSF57924">
    <property type="entry name" value="Inhibitor of apoptosis (IAP) repeat"/>
    <property type="match status" value="1"/>
</dbReference>
<evidence type="ECO:0000256" key="3">
    <source>
        <dbReference type="SAM" id="MobiDB-lite"/>
    </source>
</evidence>
<feature type="region of interest" description="Disordered" evidence="3">
    <location>
        <begin position="1118"/>
        <end position="1139"/>
    </location>
</feature>
<evidence type="ECO:0008006" key="6">
    <source>
        <dbReference type="Google" id="ProtNLM"/>
    </source>
</evidence>
<evidence type="ECO:0000256" key="1">
    <source>
        <dbReference type="ARBA" id="ARBA00022723"/>
    </source>
</evidence>
<protein>
    <recommendedName>
        <fullName evidence="6">UBC core domain-containing protein</fullName>
    </recommendedName>
</protein>
<dbReference type="InterPro" id="IPR051190">
    <property type="entry name" value="Baculoviral_IAP"/>
</dbReference>
<dbReference type="PROSITE" id="PS50143">
    <property type="entry name" value="BIR_REPEAT_2"/>
    <property type="match status" value="1"/>
</dbReference>
<keyword evidence="5" id="KW-1185">Reference proteome</keyword>
<proteinExistence type="predicted"/>
<dbReference type="Pfam" id="PF00653">
    <property type="entry name" value="BIR"/>
    <property type="match status" value="1"/>
</dbReference>
<dbReference type="PANTHER" id="PTHR46771:SF5">
    <property type="entry name" value="DETERIN"/>
    <property type="match status" value="1"/>
</dbReference>
<dbReference type="GO" id="GO:0046872">
    <property type="term" value="F:metal ion binding"/>
    <property type="evidence" value="ECO:0007669"/>
    <property type="project" value="UniProtKB-KW"/>
</dbReference>
<accession>A0A238C613</accession>
<dbReference type="InterPro" id="IPR001370">
    <property type="entry name" value="BIR_rpt"/>
</dbReference>
<organism evidence="4 5">
    <name type="scientific">Onchocerca flexuosa</name>
    <dbReference type="NCBI Taxonomy" id="387005"/>
    <lineage>
        <taxon>Eukaryota</taxon>
        <taxon>Metazoa</taxon>
        <taxon>Ecdysozoa</taxon>
        <taxon>Nematoda</taxon>
        <taxon>Chromadorea</taxon>
        <taxon>Rhabditida</taxon>
        <taxon>Spirurina</taxon>
        <taxon>Spiruromorpha</taxon>
        <taxon>Filarioidea</taxon>
        <taxon>Onchocercidae</taxon>
        <taxon>Onchocerca</taxon>
    </lineage>
</organism>
<dbReference type="PANTHER" id="PTHR46771">
    <property type="entry name" value="DETERIN"/>
    <property type="match status" value="1"/>
</dbReference>
<dbReference type="SMART" id="SM00238">
    <property type="entry name" value="BIR"/>
    <property type="match status" value="1"/>
</dbReference>
<dbReference type="Gene3D" id="1.10.1170.10">
    <property type="entry name" value="Inhibitor Of Apoptosis Protein (2mihbC-IAP-1), Chain A"/>
    <property type="match status" value="1"/>
</dbReference>
<evidence type="ECO:0000313" key="4">
    <source>
        <dbReference type="EMBL" id="OZC12883.1"/>
    </source>
</evidence>
<feature type="region of interest" description="Disordered" evidence="3">
    <location>
        <begin position="593"/>
        <end position="614"/>
    </location>
</feature>
<name>A0A238C613_9BILA</name>
<dbReference type="Proteomes" id="UP000242913">
    <property type="component" value="Unassembled WGS sequence"/>
</dbReference>
<dbReference type="OrthoDB" id="5855668at2759"/>
<keyword evidence="2" id="KW-0862">Zinc</keyword>
<reference evidence="4 5" key="1">
    <citation type="submission" date="2015-12" db="EMBL/GenBank/DDBJ databases">
        <title>Draft genome of the nematode, Onchocerca flexuosa.</title>
        <authorList>
            <person name="Mitreva M."/>
        </authorList>
    </citation>
    <scope>NUCLEOTIDE SEQUENCE [LARGE SCALE GENOMIC DNA]</scope>
    <source>
        <strain evidence="4">Red Deer</strain>
    </source>
</reference>
<gene>
    <name evidence="4" type="ORF">X798_00518</name>
</gene>
<keyword evidence="1" id="KW-0479">Metal-binding</keyword>
<evidence type="ECO:0000256" key="2">
    <source>
        <dbReference type="ARBA" id="ARBA00022833"/>
    </source>
</evidence>
<dbReference type="CDD" id="cd00022">
    <property type="entry name" value="BIR"/>
    <property type="match status" value="1"/>
</dbReference>
<evidence type="ECO:0000313" key="5">
    <source>
        <dbReference type="Proteomes" id="UP000242913"/>
    </source>
</evidence>
<sequence>MSNSPIRCVAAALTDLIHCDNVSASNNSEERFIVVPIVELPLSYNALNSPEILYLDGTNQILLRCINGLTMIFDAAFENTSPLATYRLNPNARIIYNKHSGTMIVADSKMLCIRQDYGGTFLLKTALKRPSNKTVSVELPLDEAMKFLQIITNDPDSEDILKQRPALRKFISQLRITVANLSANTMESVVVETNGKELLEQLRPLETPGENNSSEVPPEWMTFIWPYISALGERVRLMLNPDHPYNFEYSPEWKGLNKEMMASEAARRLTFQNWPHMDYRWALPYQMAEAGFYHQPNSAGDDRVLCFSCFVCLVCWEPSDEPWSEHERHSPKCRFVHNYTNPNVPLVLTMSALSPFIHHLQVNHTSSLVFSAGNGDWIAVASKESAEVHLWRTGSVIQMKQWFTLNSEKFFSAILDCIMIEGDQPPPRTQRVTWSDDLTNCLISTGGDEEAQQDNIIKGSSSDECLLKPALSSLLVDANCETVITALCTIGKPYLGDSSIGTITGKLSEQNQTLVIVSVSVNDAKLNKVRQQSQSSLETEINTLNTMNRAHEFIDMPLRIDSGSRFVDDGINSGASLRPFLALYQLDCTDSFSSRKRTSSTHQEDSKSIGNKVINSSNTNEADFTKGVLLMDTTDDTVLEWSDSAFGEHSGFVDLSTGEENGIIDGPSKTKDDGKIGYVSVNYEAPSVDISFVQCFRLPAAIDNPSMEISAIIPMQSIFVVVIVNNIESAVDAIQSAILIYLIRFGKIAINIQKEPLKAYYYKDFRIMQFSLANMDLVQNTNSDSFTSDYFDGGVLRTMEDMVYFINLNTNKLYSLCDERVAQFAVMDNGKVTLLTRNSGKLMTVQIEQSSSRRTDYEEDEDAAITALFSKISDSQQLELPKNIDRETAQSLPSSSNSMASVATSEYLSTASLRRIWKLTRSDIGGPIRGATYRLPYHSGGQPGYHLIAPSGWSEVPANQRIRKYLVENTPIEGVSRTWFYQSDSRHSSDVHIFELLHFQHGLRVSHVDIFLHFHETCLACPNIELRLYCRKSNVDDVSSSLKTHSQASFSESVGLEEIEAQCDLLAGPYHCAEYADLNGHSAKIQLPGIVFLPQLIKKEKESHFIVALPITPLYRAGTAGKTKSSSKRRIDDTELSQSSAAATRDRSIHGLTARCGIQWIDELVITVVKAKRAIESNERIEKRALIETTDLHNNIVILAAGIAPKISALKIRTEGEKLQQQSLAIGIIEWLIDNWVNTSSHVLRKLDDGTFSKLLQIFLSCSIRIVTNLHAIRNAGSLHWFFVFIFALLKMAVMKTNDVSCIELLNTLLNAFTNTLTFVGIAWKQCWMGSLHDKLATEYNLSGLPTELVMYEWPRSILSLWQRYTTTKMNDPSELAHITAFPPATPTMIAYKCASTAAGYGKGYNEMKPSQNAAMSQHEKIPAADFKILNKDCVDANTNISGLTAEVRSLFLPTDVRSRRQY</sequence>